<evidence type="ECO:0000256" key="4">
    <source>
        <dbReference type="HAMAP-Rule" id="MF_00929"/>
    </source>
</evidence>
<comment type="caution">
    <text evidence="5">The sequence shown here is derived from an EMBL/GenBank/DDBJ whole genome shotgun (WGS) entry which is preliminary data.</text>
</comment>
<name>A0ABW3SLF9_9BACT</name>
<protein>
    <recommendedName>
        <fullName evidence="4">Cellobiose 2-epimerase</fullName>
        <shortName evidence="4">CE</shortName>
        <ecNumber evidence="4">5.1.3.11</ecNumber>
    </recommendedName>
</protein>
<comment type="catalytic activity">
    <reaction evidence="1 4">
        <text>D-cellobiose = beta-D-glucosyl-(1-&gt;4)-D-mannopyranose</text>
        <dbReference type="Rhea" id="RHEA:23384"/>
        <dbReference type="ChEBI" id="CHEBI:17057"/>
        <dbReference type="ChEBI" id="CHEBI:47931"/>
        <dbReference type="EC" id="5.1.3.11"/>
    </reaction>
</comment>
<comment type="function">
    <text evidence="4">Catalyzes the reversible epimerization of cellobiose to 4-O-beta-D-glucopyranosyl-D-mannose (Glc-Man).</text>
</comment>
<dbReference type="EC" id="5.1.3.11" evidence="4"/>
<evidence type="ECO:0000313" key="6">
    <source>
        <dbReference type="Proteomes" id="UP001597094"/>
    </source>
</evidence>
<dbReference type="InterPro" id="IPR008928">
    <property type="entry name" value="6-hairpin_glycosidase_sf"/>
</dbReference>
<dbReference type="SUPFAM" id="SSF48208">
    <property type="entry name" value="Six-hairpin glycosidases"/>
    <property type="match status" value="1"/>
</dbReference>
<comment type="similarity">
    <text evidence="4">Belongs to the cellobiose 2-epimerase family.</text>
</comment>
<accession>A0ABW3SLF9</accession>
<evidence type="ECO:0000256" key="2">
    <source>
        <dbReference type="ARBA" id="ARBA00008558"/>
    </source>
</evidence>
<evidence type="ECO:0000256" key="3">
    <source>
        <dbReference type="ARBA" id="ARBA00023235"/>
    </source>
</evidence>
<evidence type="ECO:0000313" key="5">
    <source>
        <dbReference type="EMBL" id="MFD1185704.1"/>
    </source>
</evidence>
<dbReference type="PANTHER" id="PTHR15108">
    <property type="entry name" value="N-ACYLGLUCOSAMINE-2-EPIMERASE"/>
    <property type="match status" value="1"/>
</dbReference>
<dbReference type="EMBL" id="JBHTLD010000033">
    <property type="protein sequence ID" value="MFD1185704.1"/>
    <property type="molecule type" value="Genomic_DNA"/>
</dbReference>
<gene>
    <name evidence="5" type="ORF">ACFQ2O_05740</name>
</gene>
<keyword evidence="6" id="KW-1185">Reference proteome</keyword>
<dbReference type="HAMAP" id="MF_00929">
    <property type="entry name" value="Cellobiose_2_epim"/>
    <property type="match status" value="1"/>
</dbReference>
<organism evidence="5 6">
    <name type="scientific">Pontibacter rugosus</name>
    <dbReference type="NCBI Taxonomy" id="1745966"/>
    <lineage>
        <taxon>Bacteria</taxon>
        <taxon>Pseudomonadati</taxon>
        <taxon>Bacteroidota</taxon>
        <taxon>Cytophagia</taxon>
        <taxon>Cytophagales</taxon>
        <taxon>Hymenobacteraceae</taxon>
        <taxon>Pontibacter</taxon>
    </lineage>
</organism>
<dbReference type="Pfam" id="PF07221">
    <property type="entry name" value="GlcNAc_2-epim"/>
    <property type="match status" value="1"/>
</dbReference>
<dbReference type="InterPro" id="IPR028584">
    <property type="entry name" value="Cellobiose_2_epim"/>
</dbReference>
<dbReference type="RefSeq" id="WP_377523787.1">
    <property type="nucleotide sequence ID" value="NZ_JBHTLD010000033.1"/>
</dbReference>
<reference evidence="6" key="1">
    <citation type="journal article" date="2019" name="Int. J. Syst. Evol. Microbiol.">
        <title>The Global Catalogue of Microorganisms (GCM) 10K type strain sequencing project: providing services to taxonomists for standard genome sequencing and annotation.</title>
        <authorList>
            <consortium name="The Broad Institute Genomics Platform"/>
            <consortium name="The Broad Institute Genome Sequencing Center for Infectious Disease"/>
            <person name="Wu L."/>
            <person name="Ma J."/>
        </authorList>
    </citation>
    <scope>NUCLEOTIDE SEQUENCE [LARGE SCALE GENOMIC DNA]</scope>
    <source>
        <strain evidence="6">JCM 31319</strain>
    </source>
</reference>
<sequence>MTQTAASVDRHKVSAYKVEAASELQRILAFWELHAVDEQQGGFVGEMNNDGQVQAGAPKGAVLNARILWTFAAAYRHSKHEKHLLLARRAYNYLVGHFIDVQHGGVYWEISAAGEPLNTRKQVYALAFAIYGLSEYHLVTENQEALKYSQQLYEWIEQFSFDKEHGGYFEAFSREGELLEDLRLSPKDRNDPKTMNTHLHILEAYANLYRCWPDAQLAQQLESLIRLFLAKIVDAETGHLQLFFTREWKPTADLVSYGHDIEASWLLLEAAEVLGKEELTEEVKALSIKMARATAEGLQQDGSLYHELDRSRQQYDTHREWWVSAEAMVGFLNAYQFTSDPAFLEQSLNSWAFAQKHLLDKAKGEWLWGVNDDYSPMDEVKIGFWKCPYHNSRACLEVLNRCQRLLES</sequence>
<dbReference type="InterPro" id="IPR012341">
    <property type="entry name" value="6hp_glycosidase-like_sf"/>
</dbReference>
<comment type="similarity">
    <text evidence="2">Belongs to the N-acylglucosamine 2-epimerase family.</text>
</comment>
<evidence type="ECO:0000256" key="1">
    <source>
        <dbReference type="ARBA" id="ARBA00001470"/>
    </source>
</evidence>
<keyword evidence="3 4" id="KW-0413">Isomerase</keyword>
<dbReference type="Gene3D" id="1.50.10.10">
    <property type="match status" value="1"/>
</dbReference>
<proteinExistence type="inferred from homology"/>
<dbReference type="InterPro" id="IPR010819">
    <property type="entry name" value="AGE/CE"/>
</dbReference>
<dbReference type="Proteomes" id="UP001597094">
    <property type="component" value="Unassembled WGS sequence"/>
</dbReference>